<dbReference type="PANTHER" id="PTHR12876">
    <property type="entry name" value="N4BP1-RELATED"/>
    <property type="match status" value="1"/>
</dbReference>
<reference evidence="2" key="1">
    <citation type="submission" date="2019-05" db="EMBL/GenBank/DDBJ databases">
        <title>Annotation for the trematode Paragonimus heterotremus.</title>
        <authorList>
            <person name="Choi Y.-J."/>
        </authorList>
    </citation>
    <scope>NUCLEOTIDE SEQUENCE</scope>
    <source>
        <strain evidence="2">LC</strain>
    </source>
</reference>
<dbReference type="PANTHER" id="PTHR12876:SF35">
    <property type="entry name" value="LD08718P-RELATED"/>
    <property type="match status" value="1"/>
</dbReference>
<name>A0A8J4SNK7_9TREM</name>
<dbReference type="AlphaFoldDB" id="A0A8J4SNK7"/>
<dbReference type="EMBL" id="LUCH01003482">
    <property type="protein sequence ID" value="KAF5400082.1"/>
    <property type="molecule type" value="Genomic_DNA"/>
</dbReference>
<evidence type="ECO:0000313" key="3">
    <source>
        <dbReference type="Proteomes" id="UP000748531"/>
    </source>
</evidence>
<dbReference type="OrthoDB" id="392925at2759"/>
<comment type="caution">
    <text evidence="2">The sequence shown here is derived from an EMBL/GenBank/DDBJ whole genome shotgun (WGS) entry which is preliminary data.</text>
</comment>
<dbReference type="GO" id="GO:0004521">
    <property type="term" value="F:RNA endonuclease activity"/>
    <property type="evidence" value="ECO:0007669"/>
    <property type="project" value="TreeGrafter"/>
</dbReference>
<dbReference type="Pfam" id="PF11977">
    <property type="entry name" value="RNase_Zc3h12a"/>
    <property type="match status" value="1"/>
</dbReference>
<organism evidence="2 3">
    <name type="scientific">Paragonimus heterotremus</name>
    <dbReference type="NCBI Taxonomy" id="100268"/>
    <lineage>
        <taxon>Eukaryota</taxon>
        <taxon>Metazoa</taxon>
        <taxon>Spiralia</taxon>
        <taxon>Lophotrochozoa</taxon>
        <taxon>Platyhelminthes</taxon>
        <taxon>Trematoda</taxon>
        <taxon>Digenea</taxon>
        <taxon>Plagiorchiida</taxon>
        <taxon>Troglotremata</taxon>
        <taxon>Troglotrematidae</taxon>
        <taxon>Paragonimus</taxon>
    </lineage>
</organism>
<gene>
    <name evidence="2" type="ORF">PHET_06443</name>
</gene>
<dbReference type="GO" id="GO:0036464">
    <property type="term" value="C:cytoplasmic ribonucleoprotein granule"/>
    <property type="evidence" value="ECO:0007669"/>
    <property type="project" value="TreeGrafter"/>
</dbReference>
<accession>A0A8J4SNK7</accession>
<dbReference type="InterPro" id="IPR021869">
    <property type="entry name" value="RNase_Zc3h12_NYN"/>
</dbReference>
<dbReference type="InterPro" id="IPR051101">
    <property type="entry name" value="ZC3H12/N4BP1_RNase_Reg"/>
</dbReference>
<evidence type="ECO:0000259" key="1">
    <source>
        <dbReference type="Pfam" id="PF11977"/>
    </source>
</evidence>
<dbReference type="Gene3D" id="3.40.50.11980">
    <property type="match status" value="1"/>
</dbReference>
<evidence type="ECO:0000313" key="2">
    <source>
        <dbReference type="EMBL" id="KAF5400082.1"/>
    </source>
</evidence>
<dbReference type="GO" id="GO:0003729">
    <property type="term" value="F:mRNA binding"/>
    <property type="evidence" value="ECO:0007669"/>
    <property type="project" value="TreeGrafter"/>
</dbReference>
<dbReference type="Proteomes" id="UP000748531">
    <property type="component" value="Unassembled WGS sequence"/>
</dbReference>
<keyword evidence="3" id="KW-1185">Reference proteome</keyword>
<dbReference type="GO" id="GO:0005634">
    <property type="term" value="C:nucleus"/>
    <property type="evidence" value="ECO:0007669"/>
    <property type="project" value="TreeGrafter"/>
</dbReference>
<feature type="domain" description="RNase NYN" evidence="1">
    <location>
        <begin position="260"/>
        <end position="406"/>
    </location>
</feature>
<proteinExistence type="predicted"/>
<sequence length="418" mass="46782">MLALSPMEIYITVPTVVDDLDVLVWRMEKFHGVTAHLIGDRVKLIGSADKLLAAQNYALRFIGPESISLIHVSPECLSLFHVTGVIRHFETTFKVIICVMGLETVLLKGRKSDIERCHKTITELEVQCSRTSTTLTSFKLSNLRMLCQKFSVVFDEIPCSTPVQIALLTHFSSLLDPSFKVDNLLDQSPAYVEVYRKQCTGSSIPQTTEFVGQNGPVYKRTDATCVSTVPVVKEKRIESVNRENAPVPKGLNPTMVATRLRSVVIDGSNVAFAHGLQQKFSPQGIWLALEFFLKRGHTNVVAVVPRFRRGLGGELFDRLERKGYLTYSSSRVVNDEQQVADDDRIILQLAVECNGVVVSNDQFRNYREENEQFKDLIDHRLLQYTLALNTFLIAEDPHGPKGPSLSECLCIPSDPKSA</sequence>
<dbReference type="FunFam" id="3.40.50.11980:FF:000001">
    <property type="entry name" value="ZC3H12A isoform 1"/>
    <property type="match status" value="1"/>
</dbReference>
<protein>
    <recommendedName>
        <fullName evidence="1">RNase NYN domain-containing protein</fullName>
    </recommendedName>
</protein>